<keyword evidence="2" id="KW-1185">Reference proteome</keyword>
<name>A0ACB9YQY7_9PEZI</name>
<organism evidence="1 2">
    <name type="scientific">Hypoxylon rubiginosum</name>
    <dbReference type="NCBI Taxonomy" id="110542"/>
    <lineage>
        <taxon>Eukaryota</taxon>
        <taxon>Fungi</taxon>
        <taxon>Dikarya</taxon>
        <taxon>Ascomycota</taxon>
        <taxon>Pezizomycotina</taxon>
        <taxon>Sordariomycetes</taxon>
        <taxon>Xylariomycetidae</taxon>
        <taxon>Xylariales</taxon>
        <taxon>Hypoxylaceae</taxon>
        <taxon>Hypoxylon</taxon>
    </lineage>
</organism>
<protein>
    <submittedName>
        <fullName evidence="1">MFS general substrate transporter</fullName>
    </submittedName>
</protein>
<sequence length="581" mass="63429">MEKRAMQMRHARTTSLNLTTAEKRLPQEDSDHESDSSDAESLKSKGEPTNSTWMSLPRKDQLLILFLSRLVDFLQVASLQAYVFFQLKSLDASLSDAQVSNQAGMLQGAFTGAQILTAFLWGKAADASWCGRKRVLLIGLLGTAISCIGYGFATSFAWAVFWRAAGGGINGTVGIIRTMIAEITVERKHQSRAFLILPISFSAANALGPLMGGLLADPAMTLPSLFGEGAIWGFGWIEKFPYALPSILNATMLIITALIAFLALEETSIKRKGQGDMGLRLATKIKGLLFRKSATQNMYLKLQTWDSQGRFGQDEENDEELPIAALQQPKETKRTLPFRRVWTRNVIFTLITEAFFDFQLGAFTNLWTLFLSTPRASVEEAAHRSLPWLFTGGLGMPAATVGVATALLGILGIILQIFLYPPVHARLGTLRGFRWFMPLFPVAYFLAPYLAVLPSTSETPEAASGPIVWIYMVVVQFLSVMARTITLPASIILLNNCSPHPSVLGLVHGLGQSVSAGFRTVGPIVGGWWYGTSLEKGMVGASWWAVAFVSALGCAAAMLIYEGSGHEIFLEGEEDEKLLEA</sequence>
<reference evidence="1 2" key="1">
    <citation type="journal article" date="2022" name="New Phytol.">
        <title>Ecological generalism drives hyperdiversity of secondary metabolite gene clusters in xylarialean endophytes.</title>
        <authorList>
            <person name="Franco M.E.E."/>
            <person name="Wisecaver J.H."/>
            <person name="Arnold A.E."/>
            <person name="Ju Y.M."/>
            <person name="Slot J.C."/>
            <person name="Ahrendt S."/>
            <person name="Moore L.P."/>
            <person name="Eastman K.E."/>
            <person name="Scott K."/>
            <person name="Konkel Z."/>
            <person name="Mondo S.J."/>
            <person name="Kuo A."/>
            <person name="Hayes R.D."/>
            <person name="Haridas S."/>
            <person name="Andreopoulos B."/>
            <person name="Riley R."/>
            <person name="LaButti K."/>
            <person name="Pangilinan J."/>
            <person name="Lipzen A."/>
            <person name="Amirebrahimi M."/>
            <person name="Yan J."/>
            <person name="Adam C."/>
            <person name="Keymanesh K."/>
            <person name="Ng V."/>
            <person name="Louie K."/>
            <person name="Northen T."/>
            <person name="Drula E."/>
            <person name="Henrissat B."/>
            <person name="Hsieh H.M."/>
            <person name="Youens-Clark K."/>
            <person name="Lutzoni F."/>
            <person name="Miadlikowska J."/>
            <person name="Eastwood D.C."/>
            <person name="Hamelin R.C."/>
            <person name="Grigoriev I.V."/>
            <person name="U'Ren J.M."/>
        </authorList>
    </citation>
    <scope>NUCLEOTIDE SEQUENCE [LARGE SCALE GENOMIC DNA]</scope>
    <source>
        <strain evidence="1 2">CBS 119005</strain>
    </source>
</reference>
<evidence type="ECO:0000313" key="1">
    <source>
        <dbReference type="EMBL" id="KAI4861802.1"/>
    </source>
</evidence>
<evidence type="ECO:0000313" key="2">
    <source>
        <dbReference type="Proteomes" id="UP001497700"/>
    </source>
</evidence>
<accession>A0ACB9YQY7</accession>
<comment type="caution">
    <text evidence="1">The sequence shown here is derived from an EMBL/GenBank/DDBJ whole genome shotgun (WGS) entry which is preliminary data.</text>
</comment>
<dbReference type="Proteomes" id="UP001497700">
    <property type="component" value="Unassembled WGS sequence"/>
</dbReference>
<dbReference type="EMBL" id="MU393541">
    <property type="protein sequence ID" value="KAI4861802.1"/>
    <property type="molecule type" value="Genomic_DNA"/>
</dbReference>
<gene>
    <name evidence="1" type="ORF">F4820DRAFT_49009</name>
</gene>
<proteinExistence type="predicted"/>